<comment type="caution">
    <text evidence="1">The sequence shown here is derived from an EMBL/GenBank/DDBJ whole genome shotgun (WGS) entry which is preliminary data.</text>
</comment>
<dbReference type="Proteomes" id="UP000028547">
    <property type="component" value="Unassembled WGS sequence"/>
</dbReference>
<dbReference type="EMBL" id="JPMI01000064">
    <property type="protein sequence ID" value="KFA93163.1"/>
    <property type="molecule type" value="Genomic_DNA"/>
</dbReference>
<reference evidence="1 2" key="1">
    <citation type="submission" date="2014-07" db="EMBL/GenBank/DDBJ databases">
        <title>Draft Genome Sequence of Gephyronic Acid Producer, Cystobacter violaceus Strain Cb vi76.</title>
        <authorList>
            <person name="Stevens D.C."/>
            <person name="Young J."/>
            <person name="Carmichael R."/>
            <person name="Tan J."/>
            <person name="Taylor R.E."/>
        </authorList>
    </citation>
    <scope>NUCLEOTIDE SEQUENCE [LARGE SCALE GENOMIC DNA]</scope>
    <source>
        <strain evidence="1 2">Cb vi76</strain>
    </source>
</reference>
<accession>A0A084SXH8</accession>
<protein>
    <recommendedName>
        <fullName evidence="3">Tetratricopeptide repeat protein</fullName>
    </recommendedName>
</protein>
<dbReference type="InterPro" id="IPR011990">
    <property type="entry name" value="TPR-like_helical_dom_sf"/>
</dbReference>
<evidence type="ECO:0000313" key="2">
    <source>
        <dbReference type="Proteomes" id="UP000028547"/>
    </source>
</evidence>
<dbReference type="Gene3D" id="1.25.40.10">
    <property type="entry name" value="Tetratricopeptide repeat domain"/>
    <property type="match status" value="1"/>
</dbReference>
<proteinExistence type="predicted"/>
<gene>
    <name evidence="1" type="ORF">Q664_10745</name>
</gene>
<name>A0A084SXH8_9BACT</name>
<evidence type="ECO:0008006" key="3">
    <source>
        <dbReference type="Google" id="ProtNLM"/>
    </source>
</evidence>
<organism evidence="1 2">
    <name type="scientific">Archangium violaceum Cb vi76</name>
    <dbReference type="NCBI Taxonomy" id="1406225"/>
    <lineage>
        <taxon>Bacteria</taxon>
        <taxon>Pseudomonadati</taxon>
        <taxon>Myxococcota</taxon>
        <taxon>Myxococcia</taxon>
        <taxon>Myxococcales</taxon>
        <taxon>Cystobacterineae</taxon>
        <taxon>Archangiaceae</taxon>
        <taxon>Archangium</taxon>
    </lineage>
</organism>
<evidence type="ECO:0000313" key="1">
    <source>
        <dbReference type="EMBL" id="KFA93163.1"/>
    </source>
</evidence>
<dbReference type="SUPFAM" id="SSF48452">
    <property type="entry name" value="TPR-like"/>
    <property type="match status" value="2"/>
</dbReference>
<dbReference type="AlphaFoldDB" id="A0A084SXH8"/>
<sequence length="610" mass="66370">MAVSQRSAIAVLVDGGSPAVVPGRAIEVDAGVALPVAFGGLRKILRACEDAAPEAVRPLALQRPAEWNRLFPGSIQGAPDLTDLALTPSERRLHRESEQMFWVLNLAARAIVETLRVSGRPLVIHGAGECDLVSLRAVMRAAEWGRLEQLEGRILLTGWNARRPHYAAFFEQRRRDFLGSLCERMRTTPPGGGVGPVSGRALEPAVDLEGRYLGAVVDDDAPLEHRIAAAVLAIRSCFFTTNYEGAMLAAERGLALLDAAGPGLSTARVAEGWDALDTGFSTPAIEIDKSSLGDAEELRVLFERGIGVVHVFTGQHDEALEAFGRALERKAPPERLAHMRMFRALTRTKRLAQLPDARAEVEAGIALMAGLDTPLRKLHEAWLRNVYALTYFLEKKLPLAQEQEKLAMRCVGDLHDASATHLKINLISNASYLQETARNFAESIAIWRRFEKISENWGANFAKHHRYRLAALQMANGEREAAVASYTEAFTCAGELGDPLHQQVIAADLGLHLLGTEPATAAQWFSRAAEQARVIGDPLRAAQSLAGRALAEGSGDWTEALRCAQASTTTPAETEPLVQALSRGDAEAVRKALPRARSKLNRPFDAVNLY</sequence>